<dbReference type="Gene3D" id="3.10.50.40">
    <property type="match status" value="2"/>
</dbReference>
<dbReference type="InterPro" id="IPR019734">
    <property type="entry name" value="TPR_rpt"/>
</dbReference>
<dbReference type="AlphaFoldDB" id="A0AAW1TXF9"/>
<dbReference type="PANTHER" id="PTHR46512:SF9">
    <property type="entry name" value="PEPTIDYLPROLYL ISOMERASE"/>
    <property type="match status" value="1"/>
</dbReference>
<accession>A0AAW1TXF9</accession>
<evidence type="ECO:0000256" key="4">
    <source>
        <dbReference type="ARBA" id="ARBA00022803"/>
    </source>
</evidence>
<dbReference type="InterPro" id="IPR011990">
    <property type="entry name" value="TPR-like_helical_dom_sf"/>
</dbReference>
<dbReference type="PROSITE" id="PS50059">
    <property type="entry name" value="FKBP_PPIASE"/>
    <property type="match status" value="2"/>
</dbReference>
<keyword evidence="5 7" id="KW-0697">Rotamase</keyword>
<gene>
    <name evidence="11" type="ORF">WA026_020772</name>
</gene>
<dbReference type="Gene3D" id="1.25.40.10">
    <property type="entry name" value="Tetratricopeptide repeat domain"/>
    <property type="match status" value="1"/>
</dbReference>
<dbReference type="SMART" id="SM00028">
    <property type="entry name" value="TPR"/>
    <property type="match status" value="3"/>
</dbReference>
<evidence type="ECO:0000256" key="1">
    <source>
        <dbReference type="ARBA" id="ARBA00000971"/>
    </source>
</evidence>
<evidence type="ECO:0000313" key="11">
    <source>
        <dbReference type="EMBL" id="KAK9873037.1"/>
    </source>
</evidence>
<keyword evidence="4 8" id="KW-0802">TPR repeat</keyword>
<keyword evidence="3" id="KW-0677">Repeat</keyword>
<evidence type="ECO:0000313" key="12">
    <source>
        <dbReference type="Proteomes" id="UP001431783"/>
    </source>
</evidence>
<keyword evidence="12" id="KW-1185">Reference proteome</keyword>
<evidence type="ECO:0000256" key="3">
    <source>
        <dbReference type="ARBA" id="ARBA00022737"/>
    </source>
</evidence>
<feature type="repeat" description="TPR" evidence="8">
    <location>
        <begin position="298"/>
        <end position="331"/>
    </location>
</feature>
<feature type="compositionally biased region" description="Basic and acidic residues" evidence="9">
    <location>
        <begin position="424"/>
        <end position="437"/>
    </location>
</feature>
<dbReference type="InterPro" id="IPR046357">
    <property type="entry name" value="PPIase_dom_sf"/>
</dbReference>
<evidence type="ECO:0000256" key="6">
    <source>
        <dbReference type="ARBA" id="ARBA00023235"/>
    </source>
</evidence>
<feature type="domain" description="PPIase FKBP-type" evidence="10">
    <location>
        <begin position="31"/>
        <end position="119"/>
    </location>
</feature>
<evidence type="ECO:0000256" key="9">
    <source>
        <dbReference type="SAM" id="MobiDB-lite"/>
    </source>
</evidence>
<dbReference type="PROSITE" id="PS50005">
    <property type="entry name" value="TPR"/>
    <property type="match status" value="3"/>
</dbReference>
<name>A0AAW1TXF9_9CUCU</name>
<evidence type="ECO:0000256" key="8">
    <source>
        <dbReference type="PROSITE-ProRule" id="PRU00339"/>
    </source>
</evidence>
<dbReference type="SUPFAM" id="SSF54534">
    <property type="entry name" value="FKBP-like"/>
    <property type="match status" value="2"/>
</dbReference>
<comment type="catalytic activity">
    <reaction evidence="1 7">
        <text>[protein]-peptidylproline (omega=180) = [protein]-peptidylproline (omega=0)</text>
        <dbReference type="Rhea" id="RHEA:16237"/>
        <dbReference type="Rhea" id="RHEA-COMP:10747"/>
        <dbReference type="Rhea" id="RHEA-COMP:10748"/>
        <dbReference type="ChEBI" id="CHEBI:83833"/>
        <dbReference type="ChEBI" id="CHEBI:83834"/>
        <dbReference type="EC" id="5.2.1.8"/>
    </reaction>
</comment>
<dbReference type="SUPFAM" id="SSF48452">
    <property type="entry name" value="TPR-like"/>
    <property type="match status" value="1"/>
</dbReference>
<feature type="repeat" description="TPR" evidence="8">
    <location>
        <begin position="332"/>
        <end position="365"/>
    </location>
</feature>
<proteinExistence type="predicted"/>
<organism evidence="11 12">
    <name type="scientific">Henosepilachna vigintioctopunctata</name>
    <dbReference type="NCBI Taxonomy" id="420089"/>
    <lineage>
        <taxon>Eukaryota</taxon>
        <taxon>Metazoa</taxon>
        <taxon>Ecdysozoa</taxon>
        <taxon>Arthropoda</taxon>
        <taxon>Hexapoda</taxon>
        <taxon>Insecta</taxon>
        <taxon>Pterygota</taxon>
        <taxon>Neoptera</taxon>
        <taxon>Endopterygota</taxon>
        <taxon>Coleoptera</taxon>
        <taxon>Polyphaga</taxon>
        <taxon>Cucujiformia</taxon>
        <taxon>Coccinelloidea</taxon>
        <taxon>Coccinellidae</taxon>
        <taxon>Epilachninae</taxon>
        <taxon>Epilachnini</taxon>
        <taxon>Henosepilachna</taxon>
    </lineage>
</organism>
<feature type="region of interest" description="Disordered" evidence="9">
    <location>
        <begin position="417"/>
        <end position="437"/>
    </location>
</feature>
<dbReference type="EMBL" id="JARQZJ010000015">
    <property type="protein sequence ID" value="KAK9873037.1"/>
    <property type="molecule type" value="Genomic_DNA"/>
</dbReference>
<comment type="caution">
    <text evidence="11">The sequence shown here is derived from an EMBL/GenBank/DDBJ whole genome shotgun (WGS) entry which is preliminary data.</text>
</comment>
<dbReference type="FunFam" id="3.10.50.40:FF:000013">
    <property type="entry name" value="Peptidylprolyl isomerase"/>
    <property type="match status" value="1"/>
</dbReference>
<keyword evidence="6 7" id="KW-0413">Isomerase</keyword>
<evidence type="ECO:0000256" key="2">
    <source>
        <dbReference type="ARBA" id="ARBA00013194"/>
    </source>
</evidence>
<dbReference type="EC" id="5.2.1.8" evidence="2 7"/>
<feature type="domain" description="PPIase FKBP-type" evidence="10">
    <location>
        <begin position="148"/>
        <end position="234"/>
    </location>
</feature>
<evidence type="ECO:0000256" key="5">
    <source>
        <dbReference type="ARBA" id="ARBA00023110"/>
    </source>
</evidence>
<dbReference type="FunFam" id="3.10.50.40:FF:000025">
    <property type="entry name" value="Peptidylprolyl isomerase"/>
    <property type="match status" value="1"/>
</dbReference>
<dbReference type="Pfam" id="PF00254">
    <property type="entry name" value="FKBP_C"/>
    <property type="match status" value="2"/>
</dbReference>
<dbReference type="GO" id="GO:0003755">
    <property type="term" value="F:peptidyl-prolyl cis-trans isomerase activity"/>
    <property type="evidence" value="ECO:0007669"/>
    <property type="project" value="UniProtKB-KW"/>
</dbReference>
<evidence type="ECO:0000256" key="7">
    <source>
        <dbReference type="PROSITE-ProRule" id="PRU00277"/>
    </source>
</evidence>
<dbReference type="Pfam" id="PF13181">
    <property type="entry name" value="TPR_8"/>
    <property type="match status" value="2"/>
</dbReference>
<protein>
    <recommendedName>
        <fullName evidence="2 7">peptidylprolyl isomerase</fullName>
        <ecNumber evidence="2 7">5.2.1.8</ecNumber>
    </recommendedName>
</protein>
<evidence type="ECO:0000259" key="10">
    <source>
        <dbReference type="PROSITE" id="PS50059"/>
    </source>
</evidence>
<dbReference type="InterPro" id="IPR050754">
    <property type="entry name" value="FKBP4/5/8-like"/>
</dbReference>
<feature type="repeat" description="TPR" evidence="8">
    <location>
        <begin position="251"/>
        <end position="284"/>
    </location>
</feature>
<reference evidence="11 12" key="1">
    <citation type="submission" date="2023-03" db="EMBL/GenBank/DDBJ databases">
        <title>Genome insight into feeding habits of ladybird beetles.</title>
        <authorList>
            <person name="Li H.-S."/>
            <person name="Huang Y.-H."/>
            <person name="Pang H."/>
        </authorList>
    </citation>
    <scope>NUCLEOTIDE SEQUENCE [LARGE SCALE GENOMIC DNA]</scope>
    <source>
        <strain evidence="11">SYSU_2023b</strain>
        <tissue evidence="11">Whole body</tissue>
    </source>
</reference>
<dbReference type="InterPro" id="IPR001179">
    <property type="entry name" value="PPIase_FKBP_dom"/>
</dbReference>
<dbReference type="Proteomes" id="UP001431783">
    <property type="component" value="Unassembled WGS sequence"/>
</dbReference>
<dbReference type="PANTHER" id="PTHR46512">
    <property type="entry name" value="PEPTIDYLPROLYL ISOMERASE"/>
    <property type="match status" value="1"/>
</dbReference>
<sequence>MPAVDISPQQNKGVLKEIVKEGIGNDIPPHGCTVQVHYTGTLLDGTKFDSSRDRGQPFEFSLGKGSVIKAWDIGIATMKTGEHSILTCAPEFAYGKSGSPPTIPPNSTLLFDVELLGWKGEDLSRKKDGSIERITITPGEGFSTPNDGSLVEVHIVGKLGDNVLEDRDVLFYLGEGSEENILKGVEIALEKFKKGETSKLKIHSKHATGNDNLNLSNIPKDSYLEYVVTLKNFEACKESWALDYEEKVKQAKLFKEKGTNYFNQQKYDLALKMYKKVVEYLAKEDPVQMNEEGSSVLLSAYLNQSLCYLKTQDYYSARSSASEALLMSPNNEKAFFRRGKANLELGEPELASGDFMQCLKINPNNAAAKTKCALCRKKVKEQFESMKKVYSNMFDKFVKMDTQREEIELKNQPNIMSSVGEWGAEDREREPSEFERENPDILLLNKTGEFKDM</sequence>